<dbReference type="InterPro" id="IPR050766">
    <property type="entry name" value="Bact_Lucif_Oxidored"/>
</dbReference>
<evidence type="ECO:0000256" key="1">
    <source>
        <dbReference type="ARBA" id="ARBA00023002"/>
    </source>
</evidence>
<proteinExistence type="predicted"/>
<evidence type="ECO:0000313" key="5">
    <source>
        <dbReference type="Proteomes" id="UP000282971"/>
    </source>
</evidence>
<evidence type="ECO:0000259" key="3">
    <source>
        <dbReference type="Pfam" id="PF00296"/>
    </source>
</evidence>
<dbReference type="PANTHER" id="PTHR30137">
    <property type="entry name" value="LUCIFERASE-LIKE MONOOXYGENASE"/>
    <property type="match status" value="1"/>
</dbReference>
<evidence type="ECO:0000256" key="2">
    <source>
        <dbReference type="ARBA" id="ARBA00023033"/>
    </source>
</evidence>
<keyword evidence="5" id="KW-1185">Reference proteome</keyword>
<organism evidence="4 5">
    <name type="scientific">Sphingomonas crocodyli</name>
    <dbReference type="NCBI Taxonomy" id="1979270"/>
    <lineage>
        <taxon>Bacteria</taxon>
        <taxon>Pseudomonadati</taxon>
        <taxon>Pseudomonadota</taxon>
        <taxon>Alphaproteobacteria</taxon>
        <taxon>Sphingomonadales</taxon>
        <taxon>Sphingomonadaceae</taxon>
        <taxon>Sphingomonas</taxon>
    </lineage>
</organism>
<gene>
    <name evidence="4" type="ORF">EOD43_21300</name>
</gene>
<feature type="domain" description="Luciferase-like" evidence="3">
    <location>
        <begin position="40"/>
        <end position="346"/>
    </location>
</feature>
<dbReference type="GO" id="GO:0016705">
    <property type="term" value="F:oxidoreductase activity, acting on paired donors, with incorporation or reduction of molecular oxygen"/>
    <property type="evidence" value="ECO:0007669"/>
    <property type="project" value="InterPro"/>
</dbReference>
<sequence>MRFWHFTEQSYHPAWDKTTDPLRIVPPSSMMDREVVADLFHRYLDEYRLADELGFDIMVNEHHASMTCMSSVPAIPMAVLARETKKARLLCLGVPMANRMDPLRVAEELAMIDMISRGRLEFGFVKGSGWELYISNSNPARMMERFWEAHDLILKAWATRDGPFSWEGKHFHYRTVNVIPGIWQHPHPPMWMPGSSAMSAKIVAQKGYTLASFLCGHQAKATFAGYRKVYEETWGRECPLDRLAYLGMAVTADNQAEAERRAHALYAYWSTVPRSPAGTFNPAGYAPVEANAQAYLAGPAKQMSMGLMPDGKPLPAKPTLDELAEAGLLFWGKPDQVVRQIQRFADQVGGLGHFLMMGQGAYLDHKETADSLKLLAKEVYPAFKDSAPSPEPIAAE</sequence>
<accession>A0A437LV45</accession>
<dbReference type="Proteomes" id="UP000282971">
    <property type="component" value="Unassembled WGS sequence"/>
</dbReference>
<dbReference type="PANTHER" id="PTHR30137:SF8">
    <property type="entry name" value="BLR5498 PROTEIN"/>
    <property type="match status" value="1"/>
</dbReference>
<keyword evidence="1" id="KW-0560">Oxidoreductase</keyword>
<dbReference type="SUPFAM" id="SSF51679">
    <property type="entry name" value="Bacterial luciferase-like"/>
    <property type="match status" value="1"/>
</dbReference>
<dbReference type="Pfam" id="PF00296">
    <property type="entry name" value="Bac_luciferase"/>
    <property type="match status" value="1"/>
</dbReference>
<reference evidence="4 5" key="1">
    <citation type="submission" date="2019-01" db="EMBL/GenBank/DDBJ databases">
        <authorList>
            <person name="Chen W.-M."/>
        </authorList>
    </citation>
    <scope>NUCLEOTIDE SEQUENCE [LARGE SCALE GENOMIC DNA]</scope>
    <source>
        <strain evidence="4 5">CCP-7</strain>
    </source>
</reference>
<dbReference type="InterPro" id="IPR036661">
    <property type="entry name" value="Luciferase-like_sf"/>
</dbReference>
<dbReference type="AlphaFoldDB" id="A0A437LV45"/>
<dbReference type="GO" id="GO:0004497">
    <property type="term" value="F:monooxygenase activity"/>
    <property type="evidence" value="ECO:0007669"/>
    <property type="project" value="UniProtKB-KW"/>
</dbReference>
<dbReference type="InterPro" id="IPR011251">
    <property type="entry name" value="Luciferase-like_dom"/>
</dbReference>
<dbReference type="EMBL" id="SACN01000005">
    <property type="protein sequence ID" value="RVT89311.1"/>
    <property type="molecule type" value="Genomic_DNA"/>
</dbReference>
<evidence type="ECO:0000313" key="4">
    <source>
        <dbReference type="EMBL" id="RVT89311.1"/>
    </source>
</evidence>
<dbReference type="OrthoDB" id="9776438at2"/>
<keyword evidence="2" id="KW-0503">Monooxygenase</keyword>
<dbReference type="GO" id="GO:0005829">
    <property type="term" value="C:cytosol"/>
    <property type="evidence" value="ECO:0007669"/>
    <property type="project" value="TreeGrafter"/>
</dbReference>
<dbReference type="Gene3D" id="3.20.20.30">
    <property type="entry name" value="Luciferase-like domain"/>
    <property type="match status" value="1"/>
</dbReference>
<dbReference type="RefSeq" id="WP_127746231.1">
    <property type="nucleotide sequence ID" value="NZ_SACN01000005.1"/>
</dbReference>
<comment type="caution">
    <text evidence="4">The sequence shown here is derived from an EMBL/GenBank/DDBJ whole genome shotgun (WGS) entry which is preliminary data.</text>
</comment>
<name>A0A437LV45_9SPHN</name>
<protein>
    <submittedName>
        <fullName evidence="4">LLM class flavin-dependent oxidoreductase</fullName>
    </submittedName>
</protein>